<protein>
    <recommendedName>
        <fullName evidence="4">F-box domain-containing protein</fullName>
    </recommendedName>
</protein>
<dbReference type="Proteomes" id="UP001362999">
    <property type="component" value="Unassembled WGS sequence"/>
</dbReference>
<dbReference type="AlphaFoldDB" id="A0AAW0BWN5"/>
<keyword evidence="1" id="KW-0175">Coiled coil</keyword>
<comment type="caution">
    <text evidence="2">The sequence shown here is derived from an EMBL/GenBank/DDBJ whole genome shotgun (WGS) entry which is preliminary data.</text>
</comment>
<evidence type="ECO:0008006" key="4">
    <source>
        <dbReference type="Google" id="ProtNLM"/>
    </source>
</evidence>
<reference evidence="2 3" key="1">
    <citation type="journal article" date="2024" name="J Genomics">
        <title>Draft genome sequencing and assembly of Favolaschia claudopus CIRM-BRFM 2984 isolated from oak limbs.</title>
        <authorList>
            <person name="Navarro D."/>
            <person name="Drula E."/>
            <person name="Chaduli D."/>
            <person name="Cazenave R."/>
            <person name="Ahrendt S."/>
            <person name="Wang J."/>
            <person name="Lipzen A."/>
            <person name="Daum C."/>
            <person name="Barry K."/>
            <person name="Grigoriev I.V."/>
            <person name="Favel A."/>
            <person name="Rosso M.N."/>
            <person name="Martin F."/>
        </authorList>
    </citation>
    <scope>NUCLEOTIDE SEQUENCE [LARGE SCALE GENOMIC DNA]</scope>
    <source>
        <strain evidence="2 3">CIRM-BRFM 2984</strain>
    </source>
</reference>
<accession>A0AAW0BWN5</accession>
<evidence type="ECO:0000313" key="3">
    <source>
        <dbReference type="Proteomes" id="UP001362999"/>
    </source>
</evidence>
<dbReference type="SUPFAM" id="SSF52047">
    <property type="entry name" value="RNI-like"/>
    <property type="match status" value="1"/>
</dbReference>
<name>A0AAW0BWN5_9AGAR</name>
<evidence type="ECO:0000313" key="2">
    <source>
        <dbReference type="EMBL" id="KAK7031317.1"/>
    </source>
</evidence>
<gene>
    <name evidence="2" type="ORF">R3P38DRAFT_2773881</name>
</gene>
<dbReference type="EMBL" id="JAWWNJ010000024">
    <property type="protein sequence ID" value="KAK7031317.1"/>
    <property type="molecule type" value="Genomic_DNA"/>
</dbReference>
<organism evidence="2 3">
    <name type="scientific">Favolaschia claudopus</name>
    <dbReference type="NCBI Taxonomy" id="2862362"/>
    <lineage>
        <taxon>Eukaryota</taxon>
        <taxon>Fungi</taxon>
        <taxon>Dikarya</taxon>
        <taxon>Basidiomycota</taxon>
        <taxon>Agaricomycotina</taxon>
        <taxon>Agaricomycetes</taxon>
        <taxon>Agaricomycetidae</taxon>
        <taxon>Agaricales</taxon>
        <taxon>Marasmiineae</taxon>
        <taxon>Mycenaceae</taxon>
        <taxon>Favolaschia</taxon>
    </lineage>
</organism>
<dbReference type="InterPro" id="IPR032675">
    <property type="entry name" value="LRR_dom_sf"/>
</dbReference>
<evidence type="ECO:0000256" key="1">
    <source>
        <dbReference type="SAM" id="Coils"/>
    </source>
</evidence>
<sequence length="664" mass="76339">MSQTENREVDTQNIHCQEFLFARRRESDAKQLELSSVHRTSRELNQVSRFLTANRLEMGSPQFNTEVAAPTVHTQALPWQITGHPSHPATLVDRRSLRPRYPIPSPSKEQTDVYNWIPTGEGLVREYENEVQAIENALEHAEGLVREYENEVQTIKNALEHAKVKLRYSRYILAKTAFFVQPIHRVPLELWIEIFHLCCDREGGWSVKSLQLLTEVCPHWKWMLTETSAASLWNPLDIRAATGPISEKRMTLKYVTNSNILDVILSTAQDEIDLGLLTDVFFGRRIKNIRRLAIYNLYSATGSLVRHTFSQSAPIPSIRELYIVGVAWSMGKHPCTGTFPVWAKNMLSEHLEPEIHVDRGLLALTLIQCIEPDRRIHVPWSSLKVYAELNTAREGGFIPTRHLRQLSSITKLSLGGVFLPAIADGGLVELVNLIDFEYIVPWKWRPGTTTFEAMKFPNLECLRLQGSLRQTEFLLEASDRFHHDLSFFLQRCTSLTTLELTLQVPYSTSVLITHLRSCPSLVRLEIGACPIDAVNNSLFRELCDTTILPNLKFLRVAEGRYPRTEPSVLDEADSAREIISMMDSRFRSQLHFMDFKCKHEDRNKWQRSIREWESHWISAWNSPVQVPIDSEWNLAHDARLAVEQYKTSHETDGVERVGLHSIMY</sequence>
<feature type="coiled-coil region" evidence="1">
    <location>
        <begin position="124"/>
        <end position="165"/>
    </location>
</feature>
<dbReference type="Gene3D" id="3.80.10.10">
    <property type="entry name" value="Ribonuclease Inhibitor"/>
    <property type="match status" value="1"/>
</dbReference>
<keyword evidence="3" id="KW-1185">Reference proteome</keyword>
<proteinExistence type="predicted"/>